<protein>
    <submittedName>
        <fullName evidence="2">Uncharacterized protein</fullName>
    </submittedName>
</protein>
<dbReference type="InterPro" id="IPR011256">
    <property type="entry name" value="Reg_factor_effector_dom_sf"/>
</dbReference>
<reference evidence="2 3" key="1">
    <citation type="journal article" date="2020" name="Nat. Commun.">
        <title>Genome of Tripterygium wilfordii and identification of cytochrome P450 involved in triptolide biosynthesis.</title>
        <authorList>
            <person name="Tu L."/>
            <person name="Su P."/>
            <person name="Zhang Z."/>
            <person name="Gao L."/>
            <person name="Wang J."/>
            <person name="Hu T."/>
            <person name="Zhou J."/>
            <person name="Zhang Y."/>
            <person name="Zhao Y."/>
            <person name="Liu Y."/>
            <person name="Song Y."/>
            <person name="Tong Y."/>
            <person name="Lu Y."/>
            <person name="Yang J."/>
            <person name="Xu C."/>
            <person name="Jia M."/>
            <person name="Peters R.J."/>
            <person name="Huang L."/>
            <person name="Gao W."/>
        </authorList>
    </citation>
    <scope>NUCLEOTIDE SEQUENCE [LARGE SCALE GENOMIC DNA]</scope>
    <source>
        <strain evidence="3">cv. XIE 37</strain>
        <tissue evidence="2">Leaf</tissue>
    </source>
</reference>
<accession>A0A7J7DW40</accession>
<dbReference type="InterPro" id="IPR006917">
    <property type="entry name" value="SOUL_heme-bd"/>
</dbReference>
<sequence length="67" mass="7563">MMDMTTHVITKKLAGQDKRQMSFVMPSKYSANLPLPKDRSGRIKEVQRKIVSVIAFSGLSCCQFLNT</sequence>
<name>A0A7J7DW40_TRIWF</name>
<proteinExistence type="inferred from homology"/>
<dbReference type="SUPFAM" id="SSF55136">
    <property type="entry name" value="Probable bacterial effector-binding domain"/>
    <property type="match status" value="1"/>
</dbReference>
<comment type="caution">
    <text evidence="2">The sequence shown here is derived from an EMBL/GenBank/DDBJ whole genome shotgun (WGS) entry which is preliminary data.</text>
</comment>
<organism evidence="2 3">
    <name type="scientific">Tripterygium wilfordii</name>
    <name type="common">Thunder God vine</name>
    <dbReference type="NCBI Taxonomy" id="458696"/>
    <lineage>
        <taxon>Eukaryota</taxon>
        <taxon>Viridiplantae</taxon>
        <taxon>Streptophyta</taxon>
        <taxon>Embryophyta</taxon>
        <taxon>Tracheophyta</taxon>
        <taxon>Spermatophyta</taxon>
        <taxon>Magnoliopsida</taxon>
        <taxon>eudicotyledons</taxon>
        <taxon>Gunneridae</taxon>
        <taxon>Pentapetalae</taxon>
        <taxon>rosids</taxon>
        <taxon>fabids</taxon>
        <taxon>Celastrales</taxon>
        <taxon>Celastraceae</taxon>
        <taxon>Tripterygium</taxon>
    </lineage>
</organism>
<evidence type="ECO:0000313" key="3">
    <source>
        <dbReference type="Proteomes" id="UP000593562"/>
    </source>
</evidence>
<gene>
    <name evidence="2" type="ORF">HS088_TW03G00850</name>
</gene>
<dbReference type="Pfam" id="PF04832">
    <property type="entry name" value="SOUL"/>
    <property type="match status" value="1"/>
</dbReference>
<dbReference type="InParanoid" id="A0A7J7DW40"/>
<dbReference type="Proteomes" id="UP000593562">
    <property type="component" value="Unassembled WGS sequence"/>
</dbReference>
<dbReference type="Gene3D" id="3.20.80.10">
    <property type="entry name" value="Regulatory factor, effector binding domain"/>
    <property type="match status" value="1"/>
</dbReference>
<dbReference type="EMBL" id="JAAARO010000003">
    <property type="protein sequence ID" value="KAF5750513.1"/>
    <property type="molecule type" value="Genomic_DNA"/>
</dbReference>
<dbReference type="AlphaFoldDB" id="A0A7J7DW40"/>
<evidence type="ECO:0000313" key="2">
    <source>
        <dbReference type="EMBL" id="KAF5750513.1"/>
    </source>
</evidence>
<comment type="similarity">
    <text evidence="1">Belongs to the HEBP family.</text>
</comment>
<keyword evidence="3" id="KW-1185">Reference proteome</keyword>
<evidence type="ECO:0000256" key="1">
    <source>
        <dbReference type="ARBA" id="ARBA00009817"/>
    </source>
</evidence>